<dbReference type="InterPro" id="IPR035965">
    <property type="entry name" value="PAS-like_dom_sf"/>
</dbReference>
<keyword evidence="4" id="KW-1185">Reference proteome</keyword>
<evidence type="ECO:0000313" key="4">
    <source>
        <dbReference type="Proteomes" id="UP000199409"/>
    </source>
</evidence>
<dbReference type="AlphaFoldDB" id="A0A1H4DQS6"/>
<dbReference type="EMBL" id="FNQN01000011">
    <property type="protein sequence ID" value="SEA74878.1"/>
    <property type="molecule type" value="Genomic_DNA"/>
</dbReference>
<sequence length="147" mass="16787">MEIKIKQHIYAMICEQAPDAILYADREGVIQRWNRGAEMIFGYTAKEAIGQPLDIIIPERLQQRHNDGYRRVMVEGTTKYGADLLSVPARDKDNHSLFSDFSIIMIKDDNGQMQGIAAIMRDSTAQKAKEKELREQIKTLTSTQQSE</sequence>
<dbReference type="STRING" id="37625.SAMN05660420_03051"/>
<evidence type="ECO:0000259" key="2">
    <source>
        <dbReference type="PROSITE" id="PS50113"/>
    </source>
</evidence>
<proteinExistence type="predicted"/>
<accession>A0A1H4DQS6</accession>
<dbReference type="NCBIfam" id="TIGR00229">
    <property type="entry name" value="sensory_box"/>
    <property type="match status" value="1"/>
</dbReference>
<feature type="domain" description="PAS" evidence="1">
    <location>
        <begin position="6"/>
        <end position="76"/>
    </location>
</feature>
<feature type="domain" description="PAC" evidence="2">
    <location>
        <begin position="78"/>
        <end position="135"/>
    </location>
</feature>
<dbReference type="OrthoDB" id="341208at2"/>
<dbReference type="SMART" id="SM00091">
    <property type="entry name" value="PAS"/>
    <property type="match status" value="1"/>
</dbReference>
<dbReference type="RefSeq" id="WP_092350395.1">
    <property type="nucleotide sequence ID" value="NZ_FNQN01000011.1"/>
</dbReference>
<dbReference type="InterPro" id="IPR000700">
    <property type="entry name" value="PAS-assoc_C"/>
</dbReference>
<dbReference type="Proteomes" id="UP000199409">
    <property type="component" value="Unassembled WGS sequence"/>
</dbReference>
<gene>
    <name evidence="3" type="ORF">SAMN05660420_03051</name>
</gene>
<dbReference type="CDD" id="cd00130">
    <property type="entry name" value="PAS"/>
    <property type="match status" value="1"/>
</dbReference>
<evidence type="ECO:0000259" key="1">
    <source>
        <dbReference type="PROSITE" id="PS50112"/>
    </source>
</evidence>
<dbReference type="PROSITE" id="PS50113">
    <property type="entry name" value="PAC"/>
    <property type="match status" value="1"/>
</dbReference>
<evidence type="ECO:0000313" key="3">
    <source>
        <dbReference type="EMBL" id="SEA74878.1"/>
    </source>
</evidence>
<name>A0A1H4DQS6_9BACT</name>
<protein>
    <submittedName>
        <fullName evidence="3">PAS domain S-box-containing protein</fullName>
    </submittedName>
</protein>
<dbReference type="PROSITE" id="PS50112">
    <property type="entry name" value="PAS"/>
    <property type="match status" value="1"/>
</dbReference>
<dbReference type="InterPro" id="IPR013656">
    <property type="entry name" value="PAS_4"/>
</dbReference>
<reference evidence="3 4" key="1">
    <citation type="submission" date="2016-10" db="EMBL/GenBank/DDBJ databases">
        <authorList>
            <person name="de Groot N.N."/>
        </authorList>
    </citation>
    <scope>NUCLEOTIDE SEQUENCE [LARGE SCALE GENOMIC DNA]</scope>
    <source>
        <strain evidence="3 4">DSM 7343</strain>
    </source>
</reference>
<dbReference type="InterPro" id="IPR000014">
    <property type="entry name" value="PAS"/>
</dbReference>
<dbReference type="SUPFAM" id="SSF55785">
    <property type="entry name" value="PYP-like sensor domain (PAS domain)"/>
    <property type="match status" value="1"/>
</dbReference>
<dbReference type="Pfam" id="PF08448">
    <property type="entry name" value="PAS_4"/>
    <property type="match status" value="1"/>
</dbReference>
<organism evidence="3 4">
    <name type="scientific">Desulfuromusa kysingii</name>
    <dbReference type="NCBI Taxonomy" id="37625"/>
    <lineage>
        <taxon>Bacteria</taxon>
        <taxon>Pseudomonadati</taxon>
        <taxon>Thermodesulfobacteriota</taxon>
        <taxon>Desulfuromonadia</taxon>
        <taxon>Desulfuromonadales</taxon>
        <taxon>Geopsychrobacteraceae</taxon>
        <taxon>Desulfuromusa</taxon>
    </lineage>
</organism>
<dbReference type="Gene3D" id="3.30.450.20">
    <property type="entry name" value="PAS domain"/>
    <property type="match status" value="1"/>
</dbReference>